<dbReference type="Gene3D" id="3.30.410.10">
    <property type="entry name" value="Cholesterol Oxidase, domain 2"/>
    <property type="match status" value="1"/>
</dbReference>
<dbReference type="GO" id="GO:0016614">
    <property type="term" value="F:oxidoreductase activity, acting on CH-OH group of donors"/>
    <property type="evidence" value="ECO:0007669"/>
    <property type="project" value="InterPro"/>
</dbReference>
<dbReference type="InterPro" id="IPR000172">
    <property type="entry name" value="GMC_OxRdtase_N"/>
</dbReference>
<keyword evidence="4" id="KW-0732">Signal</keyword>
<dbReference type="Pfam" id="PF00732">
    <property type="entry name" value="GMC_oxred_N"/>
    <property type="match status" value="1"/>
</dbReference>
<dbReference type="Pfam" id="PF16010">
    <property type="entry name" value="CDH-cyt"/>
    <property type="match status" value="1"/>
</dbReference>
<dbReference type="SUPFAM" id="SSF49344">
    <property type="entry name" value="CBD9-like"/>
    <property type="match status" value="1"/>
</dbReference>
<feature type="region of interest" description="Disordered" evidence="3">
    <location>
        <begin position="207"/>
        <end position="229"/>
    </location>
</feature>
<dbReference type="PANTHER" id="PTHR47190">
    <property type="entry name" value="DEHYDROGENASE, PUTATIVE-RELATED"/>
    <property type="match status" value="1"/>
</dbReference>
<accession>A0A5C3Q807</accession>
<feature type="domain" description="Glucose-methanol-choline oxidoreductase N-terminal" evidence="5">
    <location>
        <begin position="319"/>
        <end position="342"/>
    </location>
</feature>
<dbReference type="OrthoDB" id="413885at2759"/>
<dbReference type="Pfam" id="PF05199">
    <property type="entry name" value="GMC_oxred_C"/>
    <property type="match status" value="1"/>
</dbReference>
<reference evidence="6 7" key="1">
    <citation type="journal article" date="2019" name="Nat. Ecol. Evol.">
        <title>Megaphylogeny resolves global patterns of mushroom evolution.</title>
        <authorList>
            <person name="Varga T."/>
            <person name="Krizsan K."/>
            <person name="Foldi C."/>
            <person name="Dima B."/>
            <person name="Sanchez-Garcia M."/>
            <person name="Sanchez-Ramirez S."/>
            <person name="Szollosi G.J."/>
            <person name="Szarkandi J.G."/>
            <person name="Papp V."/>
            <person name="Albert L."/>
            <person name="Andreopoulos W."/>
            <person name="Angelini C."/>
            <person name="Antonin V."/>
            <person name="Barry K.W."/>
            <person name="Bougher N.L."/>
            <person name="Buchanan P."/>
            <person name="Buyck B."/>
            <person name="Bense V."/>
            <person name="Catcheside P."/>
            <person name="Chovatia M."/>
            <person name="Cooper J."/>
            <person name="Damon W."/>
            <person name="Desjardin D."/>
            <person name="Finy P."/>
            <person name="Geml J."/>
            <person name="Haridas S."/>
            <person name="Hughes K."/>
            <person name="Justo A."/>
            <person name="Karasinski D."/>
            <person name="Kautmanova I."/>
            <person name="Kiss B."/>
            <person name="Kocsube S."/>
            <person name="Kotiranta H."/>
            <person name="LaButti K.M."/>
            <person name="Lechner B.E."/>
            <person name="Liimatainen K."/>
            <person name="Lipzen A."/>
            <person name="Lukacs Z."/>
            <person name="Mihaltcheva S."/>
            <person name="Morgado L.N."/>
            <person name="Niskanen T."/>
            <person name="Noordeloos M.E."/>
            <person name="Ohm R.A."/>
            <person name="Ortiz-Santana B."/>
            <person name="Ovrebo C."/>
            <person name="Racz N."/>
            <person name="Riley R."/>
            <person name="Savchenko A."/>
            <person name="Shiryaev A."/>
            <person name="Soop K."/>
            <person name="Spirin V."/>
            <person name="Szebenyi C."/>
            <person name="Tomsovsky M."/>
            <person name="Tulloss R.E."/>
            <person name="Uehling J."/>
            <person name="Grigoriev I.V."/>
            <person name="Vagvolgyi C."/>
            <person name="Papp T."/>
            <person name="Martin F.M."/>
            <person name="Miettinen O."/>
            <person name="Hibbett D.S."/>
            <person name="Nagy L.G."/>
        </authorList>
    </citation>
    <scope>NUCLEOTIDE SEQUENCE [LARGE SCALE GENOMIC DNA]</scope>
    <source>
        <strain evidence="6 7">CBS 309.79</strain>
    </source>
</reference>
<organism evidence="6 7">
    <name type="scientific">Pterulicium gracile</name>
    <dbReference type="NCBI Taxonomy" id="1884261"/>
    <lineage>
        <taxon>Eukaryota</taxon>
        <taxon>Fungi</taxon>
        <taxon>Dikarya</taxon>
        <taxon>Basidiomycota</taxon>
        <taxon>Agaricomycotina</taxon>
        <taxon>Agaricomycetes</taxon>
        <taxon>Agaricomycetidae</taxon>
        <taxon>Agaricales</taxon>
        <taxon>Pleurotineae</taxon>
        <taxon>Pterulaceae</taxon>
        <taxon>Pterulicium</taxon>
    </lineage>
</organism>
<dbReference type="InterPro" id="IPR053208">
    <property type="entry name" value="GMC_Oxidoreductase_CD"/>
</dbReference>
<dbReference type="GO" id="GO:0050660">
    <property type="term" value="F:flavin adenine dinucleotide binding"/>
    <property type="evidence" value="ECO:0007669"/>
    <property type="project" value="InterPro"/>
</dbReference>
<evidence type="ECO:0000313" key="7">
    <source>
        <dbReference type="Proteomes" id="UP000305067"/>
    </source>
</evidence>
<dbReference type="PANTHER" id="PTHR47190:SF4">
    <property type="entry name" value="DEHYDROGENASE, PUTATIVE-RELATED"/>
    <property type="match status" value="1"/>
</dbReference>
<gene>
    <name evidence="6" type="ORF">BDV98DRAFT_255766</name>
</gene>
<dbReference type="STRING" id="1884261.A0A5C3Q807"/>
<dbReference type="InterPro" id="IPR015920">
    <property type="entry name" value="Cellobiose_DH-like_cyt"/>
</dbReference>
<name>A0A5C3Q807_9AGAR</name>
<dbReference type="Gene3D" id="3.50.50.60">
    <property type="entry name" value="FAD/NAD(P)-binding domain"/>
    <property type="match status" value="1"/>
</dbReference>
<dbReference type="InterPro" id="IPR007867">
    <property type="entry name" value="GMC_OxRtase_C"/>
</dbReference>
<feature type="compositionally biased region" description="Gly residues" evidence="3">
    <location>
        <begin position="209"/>
        <end position="223"/>
    </location>
</feature>
<feature type="chain" id="PRO_5023056309" evidence="4">
    <location>
        <begin position="20"/>
        <end position="772"/>
    </location>
</feature>
<proteinExistence type="inferred from homology"/>
<dbReference type="EMBL" id="ML178845">
    <property type="protein sequence ID" value="TFK97716.1"/>
    <property type="molecule type" value="Genomic_DNA"/>
</dbReference>
<dbReference type="AlphaFoldDB" id="A0A5C3Q807"/>
<evidence type="ECO:0000256" key="1">
    <source>
        <dbReference type="ARBA" id="ARBA00001974"/>
    </source>
</evidence>
<evidence type="ECO:0000313" key="6">
    <source>
        <dbReference type="EMBL" id="TFK97716.1"/>
    </source>
</evidence>
<dbReference type="CDD" id="cd09630">
    <property type="entry name" value="CDH_like_cytochrome"/>
    <property type="match status" value="1"/>
</dbReference>
<dbReference type="SUPFAM" id="SSF51905">
    <property type="entry name" value="FAD/NAD(P)-binding domain"/>
    <property type="match status" value="1"/>
</dbReference>
<keyword evidence="2" id="KW-0274">FAD</keyword>
<dbReference type="Gene3D" id="2.60.40.1210">
    <property type="entry name" value="Cellobiose dehydrogenase, cytochrome domain"/>
    <property type="match status" value="1"/>
</dbReference>
<dbReference type="PROSITE" id="PS00623">
    <property type="entry name" value="GMC_OXRED_1"/>
    <property type="match status" value="1"/>
</dbReference>
<comment type="cofactor">
    <cofactor evidence="1">
        <name>FAD</name>
        <dbReference type="ChEBI" id="CHEBI:57692"/>
    </cofactor>
</comment>
<comment type="similarity">
    <text evidence="2">Belongs to the GMC oxidoreductase family.</text>
</comment>
<dbReference type="Proteomes" id="UP000305067">
    <property type="component" value="Unassembled WGS sequence"/>
</dbReference>
<keyword evidence="2" id="KW-0285">Flavoprotein</keyword>
<dbReference type="SUPFAM" id="SSF54373">
    <property type="entry name" value="FAD-linked reductases, C-terminal domain"/>
    <property type="match status" value="1"/>
</dbReference>
<evidence type="ECO:0000259" key="5">
    <source>
        <dbReference type="PROSITE" id="PS00623"/>
    </source>
</evidence>
<keyword evidence="7" id="KW-1185">Reference proteome</keyword>
<sequence length="772" mass="83444">MLLSRLALGLLPFIGHALAQVAAIWTDPETEIDYISQQELVQGVRVGWMFPPVAANDDEFIGVIIAPNAVKWAGVVLGPGMNGNLLLVAWPNGNSLVGSARMTTNYLMPTAYSGPVLTTLATSKVNATHWKWSYRCEKCTWISSVTGEQFNMPTNAGYALAYAFSTTAGPTTPSNPQSDFQEHTNFGIFGADLSTAHASAANYENWSTGGTGGGGGGPGGPGGPVCPPNSPESTDAYDYIVVGSGPSGIVAADRLSEAGKKVILVERGRASTADTGGNYYAPWTEPIKLTKFDVPGLFESMFSDPNPWWWCNDIDVFAGCLVGGGTAINGALYWYPPGSDFDTKAGWPASWSDYATHLEKMKARLPSTDSPSPDGKRYLPETFNVVSQLLKAQNYNNITLNDNPNYKDHAFGWTSFDFIKGLRGGVKATYFQTAKKRSNFKVVLNTYVQNVIRNGAQINGVRTNDTCAFKDGIIPLTSKGRVILSAGAFGTARLLFQSGIGPTDMINVVKNHPTAGEFLPPSNQWINLPVGHNVQDNPSVNMVFTHPTIDAYDNWAPIWNNPRPKDRDQYLKDRSGVFAHGSPRINFWRAYGTPATDGKTRWMQGTSRPGAASITTTLPYNASQIFTITTYLSTGITSRGRIGIDANLRAFPLVEPWLTDKNDELVLKRALKDTVSTIGSVPGMKMIMPESAALIDQHVDNYSRSGMNSNHWMGSTSIMKVVDANTKVMNTNNLFVIDAGIVPYMPMGNPHGMLIVMAESAVSKVLKLAGGA</sequence>
<evidence type="ECO:0000256" key="2">
    <source>
        <dbReference type="RuleBase" id="RU003968"/>
    </source>
</evidence>
<dbReference type="InterPro" id="IPR036188">
    <property type="entry name" value="FAD/NAD-bd_sf"/>
</dbReference>
<protein>
    <submittedName>
        <fullName evidence="6">Cellobiose dehydrogenase</fullName>
    </submittedName>
</protein>
<feature type="signal peptide" evidence="4">
    <location>
        <begin position="1"/>
        <end position="19"/>
    </location>
</feature>
<dbReference type="PRINTS" id="PR00411">
    <property type="entry name" value="PNDRDTASEI"/>
</dbReference>
<evidence type="ECO:0000256" key="4">
    <source>
        <dbReference type="SAM" id="SignalP"/>
    </source>
</evidence>
<evidence type="ECO:0000256" key="3">
    <source>
        <dbReference type="SAM" id="MobiDB-lite"/>
    </source>
</evidence>